<dbReference type="RefSeq" id="WP_086942779.1">
    <property type="nucleotide sequence ID" value="NZ_FONM01000018.1"/>
</dbReference>
<dbReference type="InterPro" id="IPR036291">
    <property type="entry name" value="NAD(P)-bd_dom_sf"/>
</dbReference>
<dbReference type="Pfam" id="PF13460">
    <property type="entry name" value="NAD_binding_10"/>
    <property type="match status" value="1"/>
</dbReference>
<name>A0A1W1IG34_9LACT</name>
<dbReference type="PANTHER" id="PTHR43355:SF2">
    <property type="entry name" value="FLAVIN REDUCTASE (NADPH)"/>
    <property type="match status" value="1"/>
</dbReference>
<evidence type="ECO:0000313" key="2">
    <source>
        <dbReference type="EMBL" id="SLM51966.1"/>
    </source>
</evidence>
<dbReference type="OrthoDB" id="9803892at2"/>
<accession>A0A1W1IG34</accession>
<dbReference type="Gene3D" id="3.40.50.720">
    <property type="entry name" value="NAD(P)-binding Rossmann-like Domain"/>
    <property type="match status" value="1"/>
</dbReference>
<dbReference type="GO" id="GO:0004074">
    <property type="term" value="F:biliverdin reductase [NAD(P)H] activity"/>
    <property type="evidence" value="ECO:0007669"/>
    <property type="project" value="TreeGrafter"/>
</dbReference>
<protein>
    <recommendedName>
        <fullName evidence="1">NAD(P)-binding domain-containing protein</fullName>
    </recommendedName>
</protein>
<dbReference type="PANTHER" id="PTHR43355">
    <property type="entry name" value="FLAVIN REDUCTASE (NADPH)"/>
    <property type="match status" value="1"/>
</dbReference>
<dbReference type="Proteomes" id="UP000195985">
    <property type="component" value="Unassembled WGS sequence"/>
</dbReference>
<organism evidence="2 3">
    <name type="scientific">Trichococcus pasteurii</name>
    <dbReference type="NCBI Taxonomy" id="43064"/>
    <lineage>
        <taxon>Bacteria</taxon>
        <taxon>Bacillati</taxon>
        <taxon>Bacillota</taxon>
        <taxon>Bacilli</taxon>
        <taxon>Lactobacillales</taxon>
        <taxon>Carnobacteriaceae</taxon>
        <taxon>Trichococcus</taxon>
    </lineage>
</organism>
<evidence type="ECO:0000259" key="1">
    <source>
        <dbReference type="Pfam" id="PF13460"/>
    </source>
</evidence>
<dbReference type="STRING" id="43064.SAMN04488086_11849"/>
<dbReference type="GO" id="GO:0042602">
    <property type="term" value="F:riboflavin reductase (NADPH) activity"/>
    <property type="evidence" value="ECO:0007669"/>
    <property type="project" value="TreeGrafter"/>
</dbReference>
<reference evidence="3" key="1">
    <citation type="submission" date="2016-04" db="EMBL/GenBank/DDBJ databases">
        <authorList>
            <person name="Strepis N."/>
        </authorList>
    </citation>
    <scope>NUCLEOTIDE SEQUENCE [LARGE SCALE GENOMIC DNA]</scope>
</reference>
<dbReference type="AlphaFoldDB" id="A0A1W1IG34"/>
<proteinExistence type="predicted"/>
<sequence>MKILILGAAGQIAVKLTDLLLEETDINLVLYARHGEQRITRQDHRVNVISGDFLEKEKLILAMKDIDAVYLNDMGNTEAVKIIVEAMQEVGIKRFIGASILGIYDEVVGKFGEWNHAMIGTSPRMQAQKDSAKVVEESNLDYILLRLTWLYNQPKNEAYALSLKGIPFKGAQVTREAVARLIADLLTGKISYDKESLGVYEPGTELFPKPTFY</sequence>
<dbReference type="SUPFAM" id="SSF51735">
    <property type="entry name" value="NAD(P)-binding Rossmann-fold domains"/>
    <property type="match status" value="1"/>
</dbReference>
<gene>
    <name evidence="2" type="ORF">TPAS_1646</name>
</gene>
<dbReference type="EMBL" id="FWEY01000004">
    <property type="protein sequence ID" value="SLM51966.1"/>
    <property type="molecule type" value="Genomic_DNA"/>
</dbReference>
<feature type="domain" description="NAD(P)-binding" evidence="1">
    <location>
        <begin position="7"/>
        <end position="187"/>
    </location>
</feature>
<keyword evidence="3" id="KW-1185">Reference proteome</keyword>
<dbReference type="InterPro" id="IPR051606">
    <property type="entry name" value="Polyketide_Oxido-like"/>
</dbReference>
<evidence type="ECO:0000313" key="3">
    <source>
        <dbReference type="Proteomes" id="UP000195985"/>
    </source>
</evidence>
<dbReference type="InterPro" id="IPR016040">
    <property type="entry name" value="NAD(P)-bd_dom"/>
</dbReference>